<dbReference type="Gene3D" id="1.10.730.10">
    <property type="entry name" value="Isoleucyl-tRNA Synthetase, Domain 1"/>
    <property type="match status" value="1"/>
</dbReference>
<dbReference type="EC" id="6.1.1.10" evidence="2"/>
<dbReference type="AlphaFoldDB" id="A0A1G1YVE4"/>
<name>A0A1G1YVE4_9BACT</name>
<dbReference type="GO" id="GO:0005524">
    <property type="term" value="F:ATP binding"/>
    <property type="evidence" value="ECO:0007669"/>
    <property type="project" value="UniProtKB-KW"/>
</dbReference>
<dbReference type="PRINTS" id="PR01041">
    <property type="entry name" value="TRNASYNTHMET"/>
</dbReference>
<reference evidence="12 13" key="1">
    <citation type="journal article" date="2016" name="Nat. Commun.">
        <title>Thousands of microbial genomes shed light on interconnected biogeochemical processes in an aquifer system.</title>
        <authorList>
            <person name="Anantharaman K."/>
            <person name="Brown C.T."/>
            <person name="Hug L.A."/>
            <person name="Sharon I."/>
            <person name="Castelle C.J."/>
            <person name="Probst A.J."/>
            <person name="Thomas B.C."/>
            <person name="Singh A."/>
            <person name="Wilkins M.J."/>
            <person name="Karaoz U."/>
            <person name="Brodie E.L."/>
            <person name="Williams K.H."/>
            <person name="Hubbard S.S."/>
            <person name="Banfield J.F."/>
        </authorList>
    </citation>
    <scope>NUCLEOTIDE SEQUENCE [LARGE SCALE GENOMIC DNA]</scope>
</reference>
<evidence type="ECO:0000256" key="1">
    <source>
        <dbReference type="ARBA" id="ARBA00003314"/>
    </source>
</evidence>
<dbReference type="FunFam" id="2.170.220.10:FF:000003">
    <property type="entry name" value="Methionine--tRNA ligase"/>
    <property type="match status" value="1"/>
</dbReference>
<dbReference type="SUPFAM" id="SSF52374">
    <property type="entry name" value="Nucleotidylyl transferase"/>
    <property type="match status" value="1"/>
</dbReference>
<dbReference type="GO" id="GO:0004825">
    <property type="term" value="F:methionine-tRNA ligase activity"/>
    <property type="evidence" value="ECO:0007669"/>
    <property type="project" value="UniProtKB-EC"/>
</dbReference>
<evidence type="ECO:0000256" key="7">
    <source>
        <dbReference type="ARBA" id="ARBA00022917"/>
    </source>
</evidence>
<evidence type="ECO:0000256" key="8">
    <source>
        <dbReference type="ARBA" id="ARBA00023146"/>
    </source>
</evidence>
<evidence type="ECO:0000256" key="3">
    <source>
        <dbReference type="ARBA" id="ARBA00018753"/>
    </source>
</evidence>
<evidence type="ECO:0000256" key="2">
    <source>
        <dbReference type="ARBA" id="ARBA00012838"/>
    </source>
</evidence>
<organism evidence="12 13">
    <name type="scientific">Candidatus Colwellbacteria bacterium RBG_13_48_8</name>
    <dbReference type="NCBI Taxonomy" id="1797685"/>
    <lineage>
        <taxon>Bacteria</taxon>
        <taxon>Candidatus Colwelliibacteriota</taxon>
    </lineage>
</organism>
<dbReference type="Proteomes" id="UP000177062">
    <property type="component" value="Unassembled WGS sequence"/>
</dbReference>
<evidence type="ECO:0000259" key="11">
    <source>
        <dbReference type="Pfam" id="PF09334"/>
    </source>
</evidence>
<dbReference type="NCBIfam" id="TIGR00398">
    <property type="entry name" value="metG"/>
    <property type="match status" value="1"/>
</dbReference>
<dbReference type="InterPro" id="IPR014729">
    <property type="entry name" value="Rossmann-like_a/b/a_fold"/>
</dbReference>
<comment type="similarity">
    <text evidence="10">Belongs to the class-I aminoacyl-tRNA synthetase family.</text>
</comment>
<accession>A0A1G1YVE4</accession>
<evidence type="ECO:0000313" key="12">
    <source>
        <dbReference type="EMBL" id="OGY56345.1"/>
    </source>
</evidence>
<keyword evidence="4 10" id="KW-0436">Ligase</keyword>
<dbReference type="GO" id="GO:0006431">
    <property type="term" value="P:methionyl-tRNA aminoacylation"/>
    <property type="evidence" value="ECO:0007669"/>
    <property type="project" value="InterPro"/>
</dbReference>
<gene>
    <name evidence="12" type="ORF">A2Y84_02325</name>
</gene>
<evidence type="ECO:0000256" key="5">
    <source>
        <dbReference type="ARBA" id="ARBA00022741"/>
    </source>
</evidence>
<keyword evidence="7 10" id="KW-0648">Protein biosynthesis</keyword>
<dbReference type="InterPro" id="IPR014758">
    <property type="entry name" value="Met-tRNA_synth"/>
</dbReference>
<comment type="function">
    <text evidence="1">Is required not only for elongation of protein synthesis but also for the initiation of all mRNA translation through initiator tRNA(fMet) aminoacylation.</text>
</comment>
<evidence type="ECO:0000256" key="10">
    <source>
        <dbReference type="RuleBase" id="RU363039"/>
    </source>
</evidence>
<dbReference type="InterPro" id="IPR015413">
    <property type="entry name" value="Methionyl/Leucyl_tRNA_Synth"/>
</dbReference>
<evidence type="ECO:0000313" key="13">
    <source>
        <dbReference type="Proteomes" id="UP000177062"/>
    </source>
</evidence>
<feature type="domain" description="Methionyl/Leucyl tRNA synthetase" evidence="11">
    <location>
        <begin position="137"/>
        <end position="361"/>
    </location>
</feature>
<dbReference type="PANTHER" id="PTHR43326">
    <property type="entry name" value="METHIONYL-TRNA SYNTHETASE"/>
    <property type="match status" value="1"/>
</dbReference>
<dbReference type="InterPro" id="IPR009080">
    <property type="entry name" value="tRNAsynth_Ia_anticodon-bd"/>
</dbReference>
<dbReference type="Gene3D" id="2.170.220.10">
    <property type="match status" value="1"/>
</dbReference>
<dbReference type="CDD" id="cd00814">
    <property type="entry name" value="MetRS_core"/>
    <property type="match status" value="1"/>
</dbReference>
<keyword evidence="5 10" id="KW-0547">Nucleotide-binding</keyword>
<evidence type="ECO:0000256" key="4">
    <source>
        <dbReference type="ARBA" id="ARBA00022598"/>
    </source>
</evidence>
<proteinExistence type="inferred from homology"/>
<dbReference type="Pfam" id="PF09334">
    <property type="entry name" value="tRNA-synt_1g"/>
    <property type="match status" value="1"/>
</dbReference>
<dbReference type="EMBL" id="MHIT01000028">
    <property type="protein sequence ID" value="OGY56345.1"/>
    <property type="molecule type" value="Genomic_DNA"/>
</dbReference>
<dbReference type="PANTHER" id="PTHR43326:SF1">
    <property type="entry name" value="METHIONINE--TRNA LIGASE, MITOCHONDRIAL"/>
    <property type="match status" value="1"/>
</dbReference>
<evidence type="ECO:0000256" key="6">
    <source>
        <dbReference type="ARBA" id="ARBA00022840"/>
    </source>
</evidence>
<keyword evidence="6 10" id="KW-0067">ATP-binding</keyword>
<protein>
    <recommendedName>
        <fullName evidence="3">Methionine--tRNA ligase</fullName>
        <ecNumber evidence="2">6.1.1.10</ecNumber>
    </recommendedName>
    <alternativeName>
        <fullName evidence="9">Methionyl-tRNA synthetase</fullName>
    </alternativeName>
</protein>
<dbReference type="Gene3D" id="3.40.50.620">
    <property type="entry name" value="HUPs"/>
    <property type="match status" value="1"/>
</dbReference>
<sequence>MKDKFYVTTSIVYTNAKPHIGFALESIQADFLARWNRSRGREVFFLTGTDEHGIKIARTAAEAGEEPQKFVDRVAGEVKNLRGILNLSWDRFIRTSDKKNHWPGAEELWRRIEKNGDIYEKEYQGLYCVGCERFLAEKDLKDGLCPLHQQAPELIEEKNLFFRLSKYSEQIKRAIESGELQIYPETRRNETLAFIASGLEDISFSRSREKLEWGIPIPGHDGQVMYVWCDALANYISAIGYKDNEKEFKKWWPVDAHVIGKDIMRFHTIYWPAMLSSAGLPLPKCIYVHGFITAEGKKMSKSLGNVVYPDVLVEKYGTDAVRYYFLAEVSSHEDGDFNERRFVEHYNADLANGLGNFAARVSTLAEQAGQLDGLKANLKIEKEIEKVTAMVAEDIKHFRLNEAVARIWALIKFGDNYINTHKPWETKDAQIIFDTLVLLAAVAKLVEPIVPEAAGKIKAAIEGKGDKPVGAKKIANLFPRLDA</sequence>
<dbReference type="SUPFAM" id="SSF47323">
    <property type="entry name" value="Anticodon-binding domain of a subclass of class I aminoacyl-tRNA synthetases"/>
    <property type="match status" value="1"/>
</dbReference>
<dbReference type="InterPro" id="IPR033911">
    <property type="entry name" value="MetRS_core"/>
</dbReference>
<comment type="caution">
    <text evidence="12">The sequence shown here is derived from an EMBL/GenBank/DDBJ whole genome shotgun (WGS) entry which is preliminary data.</text>
</comment>
<dbReference type="InterPro" id="IPR023457">
    <property type="entry name" value="Met-tRNA_synth_2"/>
</dbReference>
<keyword evidence="8 10" id="KW-0030">Aminoacyl-tRNA synthetase</keyword>
<evidence type="ECO:0000256" key="9">
    <source>
        <dbReference type="ARBA" id="ARBA00030904"/>
    </source>
</evidence>